<name>A0A6H1ZGV4_9ZZZZ</name>
<sequence>MTDKPANTVCPLLAAPCLKEGCEWMWYEYKGKMNMYRVCPIIKMVNHLQFIEWGVRPPTYRRSGGRDGDF</sequence>
<dbReference type="EMBL" id="MT141214">
    <property type="protein sequence ID" value="QJA56370.1"/>
    <property type="molecule type" value="Genomic_DNA"/>
</dbReference>
<protein>
    <submittedName>
        <fullName evidence="1">Uncharacterized protein</fullName>
    </submittedName>
</protein>
<proteinExistence type="predicted"/>
<organism evidence="1">
    <name type="scientific">viral metagenome</name>
    <dbReference type="NCBI Taxonomy" id="1070528"/>
    <lineage>
        <taxon>unclassified sequences</taxon>
        <taxon>metagenomes</taxon>
        <taxon>organismal metagenomes</taxon>
    </lineage>
</organism>
<evidence type="ECO:0000313" key="2">
    <source>
        <dbReference type="EMBL" id="QJA56370.1"/>
    </source>
</evidence>
<accession>A0A6H1ZGV4</accession>
<dbReference type="AlphaFoldDB" id="A0A6H1ZGV4"/>
<gene>
    <name evidence="2" type="ORF">MM415B01867_0016</name>
    <name evidence="1" type="ORF">TM448A00611_0025</name>
</gene>
<dbReference type="EMBL" id="MT144033">
    <property type="protein sequence ID" value="QJA47156.1"/>
    <property type="molecule type" value="Genomic_DNA"/>
</dbReference>
<reference evidence="1" key="1">
    <citation type="submission" date="2020-03" db="EMBL/GenBank/DDBJ databases">
        <title>The deep terrestrial virosphere.</title>
        <authorList>
            <person name="Holmfeldt K."/>
            <person name="Nilsson E."/>
            <person name="Simone D."/>
            <person name="Lopez-Fernandez M."/>
            <person name="Wu X."/>
            <person name="de Brujin I."/>
            <person name="Lundin D."/>
            <person name="Andersson A."/>
            <person name="Bertilsson S."/>
            <person name="Dopson M."/>
        </authorList>
    </citation>
    <scope>NUCLEOTIDE SEQUENCE</scope>
    <source>
        <strain evidence="2">MM415B01867</strain>
        <strain evidence="1">TM448A00611</strain>
    </source>
</reference>
<evidence type="ECO:0000313" key="1">
    <source>
        <dbReference type="EMBL" id="QJA47156.1"/>
    </source>
</evidence>